<dbReference type="STRING" id="394096.DB31_4350"/>
<feature type="compositionally biased region" description="Basic and acidic residues" evidence="1">
    <location>
        <begin position="171"/>
        <end position="203"/>
    </location>
</feature>
<comment type="caution">
    <text evidence="2">The sequence shown here is derived from an EMBL/GenBank/DDBJ whole genome shotgun (WGS) entry which is preliminary data.</text>
</comment>
<name>A0A085W2J4_9BACT</name>
<protein>
    <recommendedName>
        <fullName evidence="4">Tetratricopeptide repeat protein</fullName>
    </recommendedName>
</protein>
<dbReference type="EMBL" id="JMCB01000024">
    <property type="protein sequence ID" value="KFE61907.1"/>
    <property type="molecule type" value="Genomic_DNA"/>
</dbReference>
<proteinExistence type="predicted"/>
<feature type="region of interest" description="Disordered" evidence="1">
    <location>
        <begin position="164"/>
        <end position="228"/>
    </location>
</feature>
<accession>A0A085W2J4</accession>
<reference evidence="2 3" key="1">
    <citation type="submission" date="2014-04" db="EMBL/GenBank/DDBJ databases">
        <title>Genome assembly of Hyalangium minutum DSM 14724.</title>
        <authorList>
            <person name="Sharma G."/>
            <person name="Subramanian S."/>
        </authorList>
    </citation>
    <scope>NUCLEOTIDE SEQUENCE [LARGE SCALE GENOMIC DNA]</scope>
    <source>
        <strain evidence="2 3">DSM 14724</strain>
    </source>
</reference>
<evidence type="ECO:0008006" key="4">
    <source>
        <dbReference type="Google" id="ProtNLM"/>
    </source>
</evidence>
<feature type="compositionally biased region" description="Polar residues" evidence="1">
    <location>
        <begin position="218"/>
        <end position="228"/>
    </location>
</feature>
<sequence>MRLLLLISLLAATGDPRLAQGEKLLAAKDCEGLQQLFAPATPARTERNLEAALLLARGAATCRPQDSVLAFALTERALALAPDHTEIRTAHAESLIAVDERSAAAKLLDEVLQGPARTTARAHLVRAQLADLESESALVVKLAQPLVKDPQYGPAARELLSRHQAALESHSQARESLAREEQSAAERTARAREAARGPPEDLGRTGPRSGTEAWSARGTVQSGGQRTFKTRSLQAGSTYVFHATGACTGPSKPKRKGGLPPTVDLFGQDFRVRIGTLDPLPLKVGLQPEQNALIFRAPENNPQIFLEDRTTIRPGGPRCTISDVAVRVP</sequence>
<dbReference type="OrthoDB" id="5518811at2"/>
<dbReference type="RefSeq" id="WP_044198105.1">
    <property type="nucleotide sequence ID" value="NZ_JMCB01000024.1"/>
</dbReference>
<organism evidence="2 3">
    <name type="scientific">Hyalangium minutum</name>
    <dbReference type="NCBI Taxonomy" id="394096"/>
    <lineage>
        <taxon>Bacteria</taxon>
        <taxon>Pseudomonadati</taxon>
        <taxon>Myxococcota</taxon>
        <taxon>Myxococcia</taxon>
        <taxon>Myxococcales</taxon>
        <taxon>Cystobacterineae</taxon>
        <taxon>Archangiaceae</taxon>
        <taxon>Hyalangium</taxon>
    </lineage>
</organism>
<keyword evidence="3" id="KW-1185">Reference proteome</keyword>
<evidence type="ECO:0000313" key="2">
    <source>
        <dbReference type="EMBL" id="KFE61907.1"/>
    </source>
</evidence>
<evidence type="ECO:0000313" key="3">
    <source>
        <dbReference type="Proteomes" id="UP000028725"/>
    </source>
</evidence>
<dbReference type="AlphaFoldDB" id="A0A085W2J4"/>
<gene>
    <name evidence="2" type="ORF">DB31_4350</name>
</gene>
<evidence type="ECO:0000256" key="1">
    <source>
        <dbReference type="SAM" id="MobiDB-lite"/>
    </source>
</evidence>
<dbReference type="Proteomes" id="UP000028725">
    <property type="component" value="Unassembled WGS sequence"/>
</dbReference>